<organism evidence="3 4">
    <name type="scientific">Pichia californica</name>
    <dbReference type="NCBI Taxonomy" id="460514"/>
    <lineage>
        <taxon>Eukaryota</taxon>
        <taxon>Fungi</taxon>
        <taxon>Dikarya</taxon>
        <taxon>Ascomycota</taxon>
        <taxon>Saccharomycotina</taxon>
        <taxon>Pichiomycetes</taxon>
        <taxon>Pichiales</taxon>
        <taxon>Pichiaceae</taxon>
        <taxon>Pichia</taxon>
    </lineage>
</organism>
<feature type="coiled-coil region" evidence="1">
    <location>
        <begin position="464"/>
        <end position="491"/>
    </location>
</feature>
<evidence type="ECO:0000313" key="3">
    <source>
        <dbReference type="EMBL" id="KAG0689882.1"/>
    </source>
</evidence>
<feature type="region of interest" description="Disordered" evidence="2">
    <location>
        <begin position="1"/>
        <end position="58"/>
    </location>
</feature>
<protein>
    <submittedName>
        <fullName evidence="3">Uncharacterized protein</fullName>
    </submittedName>
</protein>
<evidence type="ECO:0000313" key="4">
    <source>
        <dbReference type="Proteomes" id="UP000697127"/>
    </source>
</evidence>
<proteinExistence type="predicted"/>
<evidence type="ECO:0000256" key="1">
    <source>
        <dbReference type="SAM" id="Coils"/>
    </source>
</evidence>
<keyword evidence="4" id="KW-1185">Reference proteome</keyword>
<feature type="coiled-coil region" evidence="1">
    <location>
        <begin position="249"/>
        <end position="318"/>
    </location>
</feature>
<keyword evidence="1" id="KW-0175">Coiled coil</keyword>
<evidence type="ECO:0000256" key="2">
    <source>
        <dbReference type="SAM" id="MobiDB-lite"/>
    </source>
</evidence>
<reference evidence="3" key="1">
    <citation type="submission" date="2020-11" db="EMBL/GenBank/DDBJ databases">
        <title>Kefir isolates.</title>
        <authorList>
            <person name="Marcisauskas S."/>
            <person name="Kim Y."/>
            <person name="Blasche S."/>
        </authorList>
    </citation>
    <scope>NUCLEOTIDE SEQUENCE</scope>
    <source>
        <strain evidence="3">Olga-1</strain>
    </source>
</reference>
<sequence>MSNRRKSLIPKPSLSSLRSTTSLSSRTTPTNSPTKSNKSIDLSPSKIPLSKSNNSLNNLTRKRSISNSLNDYLSNLQSHISNDLEIEKSSLSLILLELDDRLSNYHKLCKNLRDLQKIENKLNNSIFEYEIGIPVKNSLFQQENLKIENELNLINEKLDIEKEQYIKKNQYKEDKLINTLKELVNDAKIDDNETINLRNERLKILNFEKEKLLSMIEIAKSNLDNEIIKLKDKFKFENETIKLNFNKIENNLSLNLKKLKSEFNQLNNEKIILDSKINNSNLQINKLNSEIELKSSKINELNYRLEDIKSLIKDLQLDLTNTQTLCSNFENGEYKSTKNAWILSKSRLIEETHKRLKIEIQIRELSGIPNIIILDNNNNSSDNNKLKSSKLNEFFKPYNYDWKSEILTALEATLEGVPSCIINLGDQYNFKSEIKNYLENILKSQDRFNNFETEFKEFNNENSINNFIKQKKNLELEVSNITALLIKMKNKSSSNFRNSIIIFKSITKKSDFEKSQIDQLSKNFQILTIAQNISNDWYDDLVYLTSLKPIRLRESYNFLN</sequence>
<comment type="caution">
    <text evidence="3">The sequence shown here is derived from an EMBL/GenBank/DDBJ whole genome shotgun (WGS) entry which is preliminary data.</text>
</comment>
<accession>A0A9P7BEX8</accession>
<dbReference type="Proteomes" id="UP000697127">
    <property type="component" value="Unassembled WGS sequence"/>
</dbReference>
<dbReference type="EMBL" id="PUHW01000056">
    <property type="protein sequence ID" value="KAG0689882.1"/>
    <property type="molecule type" value="Genomic_DNA"/>
</dbReference>
<feature type="compositionally biased region" description="Low complexity" evidence="2">
    <location>
        <begin position="9"/>
        <end position="58"/>
    </location>
</feature>
<dbReference type="AlphaFoldDB" id="A0A9P7BEX8"/>
<gene>
    <name evidence="3" type="ORF">C6P40_004292</name>
</gene>
<name>A0A9P7BEX8_9ASCO</name>